<name>A0A6P7JZV5_9TELE</name>
<protein>
    <submittedName>
        <fullName evidence="5">IgGFc-binding protein-like</fullName>
    </submittedName>
</protein>
<dbReference type="InterPro" id="IPR001846">
    <property type="entry name" value="VWF_type-D"/>
</dbReference>
<dbReference type="InParanoid" id="A0A6P7JZV5"/>
<dbReference type="GO" id="GO:0005615">
    <property type="term" value="C:extracellular space"/>
    <property type="evidence" value="ECO:0007669"/>
    <property type="project" value="TreeGrafter"/>
</dbReference>
<dbReference type="PANTHER" id="PTHR11339:SF374">
    <property type="entry name" value="ZONADHESIN"/>
    <property type="match status" value="1"/>
</dbReference>
<dbReference type="Proteomes" id="UP000515145">
    <property type="component" value="Chromosome 16"/>
</dbReference>
<dbReference type="RefSeq" id="XP_028281076.1">
    <property type="nucleotide sequence ID" value="XM_028425275.1"/>
</dbReference>
<organism evidence="4 5">
    <name type="scientific">Parambassis ranga</name>
    <name type="common">Indian glassy fish</name>
    <dbReference type="NCBI Taxonomy" id="210632"/>
    <lineage>
        <taxon>Eukaryota</taxon>
        <taxon>Metazoa</taxon>
        <taxon>Chordata</taxon>
        <taxon>Craniata</taxon>
        <taxon>Vertebrata</taxon>
        <taxon>Euteleostomi</taxon>
        <taxon>Actinopterygii</taxon>
        <taxon>Neopterygii</taxon>
        <taxon>Teleostei</taxon>
        <taxon>Neoteleostei</taxon>
        <taxon>Acanthomorphata</taxon>
        <taxon>Ovalentaria</taxon>
        <taxon>Ambassidae</taxon>
        <taxon>Parambassis</taxon>
    </lineage>
</organism>
<dbReference type="InterPro" id="IPR014853">
    <property type="entry name" value="VWF/SSPO/ZAN-like_Cys-rich_dom"/>
</dbReference>
<evidence type="ECO:0000256" key="2">
    <source>
        <dbReference type="ARBA" id="ARBA00023180"/>
    </source>
</evidence>
<dbReference type="OrthoDB" id="6236007at2759"/>
<reference evidence="5" key="1">
    <citation type="submission" date="2025-08" db="UniProtKB">
        <authorList>
            <consortium name="RefSeq"/>
        </authorList>
    </citation>
    <scope>IDENTIFICATION</scope>
</reference>
<evidence type="ECO:0000259" key="3">
    <source>
        <dbReference type="PROSITE" id="PS51233"/>
    </source>
</evidence>
<evidence type="ECO:0000256" key="1">
    <source>
        <dbReference type="ARBA" id="ARBA00023157"/>
    </source>
</evidence>
<dbReference type="InterPro" id="IPR050780">
    <property type="entry name" value="Mucin_vWF_Thrombospondin_sf"/>
</dbReference>
<accession>A0A6P7JZV5</accession>
<evidence type="ECO:0000313" key="4">
    <source>
        <dbReference type="Proteomes" id="UP000515145"/>
    </source>
</evidence>
<dbReference type="GO" id="GO:0031012">
    <property type="term" value="C:extracellular matrix"/>
    <property type="evidence" value="ECO:0007669"/>
    <property type="project" value="TreeGrafter"/>
</dbReference>
<feature type="domain" description="VWFD" evidence="3">
    <location>
        <begin position="157"/>
        <end position="339"/>
    </location>
</feature>
<sequence length="408" mass="43894">MATVSSYLQVINSTWQEIVSLTGGVTKVIPVVTTDIIRVTNDAPLQVVYFTHENGKHPSALTMVPSVDDICQAKHMFVPHDATEWLDVFQDASSAHLSDDSPPPSIGRHLCLINKALQKLYSEECEKTAAACDDLYCAPKRKCSISNGKPLCSLKTKICSAWGGLFYRTFDGQDFILQGNCNYTLVQTTCPGLNGSGPLQINIARAYLNGVSTIHTVQINILGLNISIVKDDKNHVRVDGLKMNLPLILSYGSVTLYPSGSSVVLDTIFGLSLQYDWKHHVQIVVSMELYGAVCGLCGNADHSSSGSPIASNATYKSQAIDFTLPLVDSATGSGVEDCGGLSCALCSLSQTKGYPGANGDTFGTRCSLLQQRGGPFADCHSYVDPEPFVRSCVDSLCIYALLLQCARC</sequence>
<dbReference type="PANTHER" id="PTHR11339">
    <property type="entry name" value="EXTRACELLULAR MATRIX GLYCOPROTEIN RELATED"/>
    <property type="match status" value="1"/>
</dbReference>
<keyword evidence="1" id="KW-1015">Disulfide bond</keyword>
<evidence type="ECO:0000313" key="5">
    <source>
        <dbReference type="RefSeq" id="XP_028281076.1"/>
    </source>
</evidence>
<gene>
    <name evidence="5" type="primary">LOC114448359</name>
</gene>
<dbReference type="GeneID" id="114448359"/>
<dbReference type="Pfam" id="PF08742">
    <property type="entry name" value="C8"/>
    <property type="match status" value="1"/>
</dbReference>
<dbReference type="SMART" id="SM00216">
    <property type="entry name" value="VWD"/>
    <property type="match status" value="1"/>
</dbReference>
<dbReference type="AlphaFoldDB" id="A0A6P7JZV5"/>
<proteinExistence type="predicted"/>
<keyword evidence="4" id="KW-1185">Reference proteome</keyword>
<keyword evidence="2" id="KW-0325">Glycoprotein</keyword>
<dbReference type="Pfam" id="PF00094">
    <property type="entry name" value="VWD"/>
    <property type="match status" value="1"/>
</dbReference>
<dbReference type="PROSITE" id="PS51233">
    <property type="entry name" value="VWFD"/>
    <property type="match status" value="1"/>
</dbReference>